<keyword evidence="3" id="KW-0820">tRNA-binding</keyword>
<evidence type="ECO:0000256" key="5">
    <source>
        <dbReference type="ARBA" id="ARBA00022643"/>
    </source>
</evidence>
<dbReference type="AlphaFoldDB" id="A0A930E454"/>
<organism evidence="16 17">
    <name type="scientific">Parvimonas micra</name>
    <dbReference type="NCBI Taxonomy" id="33033"/>
    <lineage>
        <taxon>Bacteria</taxon>
        <taxon>Bacillati</taxon>
        <taxon>Bacillota</taxon>
        <taxon>Tissierellia</taxon>
        <taxon>Tissierellales</taxon>
        <taxon>Peptoniphilaceae</taxon>
        <taxon>Parvimonas</taxon>
    </lineage>
</organism>
<keyword evidence="9 12" id="KW-0560">Oxidoreductase</keyword>
<comment type="catalytic activity">
    <reaction evidence="11">
        <text>a 5,6-dihydrouridine in tRNA + NAD(+) = a uridine in tRNA + NADH + H(+)</text>
        <dbReference type="Rhea" id="RHEA:54452"/>
        <dbReference type="Rhea" id="RHEA-COMP:13339"/>
        <dbReference type="Rhea" id="RHEA-COMP:13887"/>
        <dbReference type="ChEBI" id="CHEBI:15378"/>
        <dbReference type="ChEBI" id="CHEBI:57540"/>
        <dbReference type="ChEBI" id="CHEBI:57945"/>
        <dbReference type="ChEBI" id="CHEBI:65315"/>
        <dbReference type="ChEBI" id="CHEBI:74443"/>
    </reaction>
</comment>
<proteinExistence type="inferred from homology"/>
<evidence type="ECO:0000256" key="11">
    <source>
        <dbReference type="ARBA" id="ARBA00048802"/>
    </source>
</evidence>
<dbReference type="PIRSF" id="PIRSF006621">
    <property type="entry name" value="Dus"/>
    <property type="match status" value="1"/>
</dbReference>
<dbReference type="InterPro" id="IPR024036">
    <property type="entry name" value="tRNA-dHydroUridine_Synthase_C"/>
</dbReference>
<keyword evidence="8" id="KW-0694">RNA-binding</keyword>
<evidence type="ECO:0000256" key="4">
    <source>
        <dbReference type="ARBA" id="ARBA00022630"/>
    </source>
</evidence>
<dbReference type="RefSeq" id="WP_278478348.1">
    <property type="nucleotide sequence ID" value="NZ_JABZRE010000031.1"/>
</dbReference>
<dbReference type="GO" id="GO:0050660">
    <property type="term" value="F:flavin adenine dinucleotide binding"/>
    <property type="evidence" value="ECO:0007669"/>
    <property type="project" value="InterPro"/>
</dbReference>
<feature type="binding site" evidence="14">
    <location>
        <position position="64"/>
    </location>
    <ligand>
        <name>FMN</name>
        <dbReference type="ChEBI" id="CHEBI:58210"/>
    </ligand>
</feature>
<dbReference type="SUPFAM" id="SSF51395">
    <property type="entry name" value="FMN-linked oxidoreductases"/>
    <property type="match status" value="1"/>
</dbReference>
<dbReference type="Gene3D" id="3.20.20.70">
    <property type="entry name" value="Aldolase class I"/>
    <property type="match status" value="1"/>
</dbReference>
<dbReference type="EMBL" id="JABZRE010000031">
    <property type="protein sequence ID" value="MBF1307487.1"/>
    <property type="molecule type" value="Genomic_DNA"/>
</dbReference>
<accession>A0A930E454</accession>
<dbReference type="PROSITE" id="PS01136">
    <property type="entry name" value="UPF0034"/>
    <property type="match status" value="1"/>
</dbReference>
<dbReference type="InterPro" id="IPR004652">
    <property type="entry name" value="DusB-like"/>
</dbReference>
<feature type="binding site" evidence="14">
    <location>
        <position position="135"/>
    </location>
    <ligand>
        <name>FMN</name>
        <dbReference type="ChEBI" id="CHEBI:58210"/>
    </ligand>
</feature>
<dbReference type="PANTHER" id="PTHR45846">
    <property type="entry name" value="TRNA-DIHYDROURIDINE(47) SYNTHASE [NAD(P)(+)]-LIKE"/>
    <property type="match status" value="1"/>
</dbReference>
<comment type="cofactor">
    <cofactor evidence="1 12 14">
        <name>FMN</name>
        <dbReference type="ChEBI" id="CHEBI:58210"/>
    </cofactor>
</comment>
<feature type="binding site" evidence="14">
    <location>
        <position position="165"/>
    </location>
    <ligand>
        <name>FMN</name>
        <dbReference type="ChEBI" id="CHEBI:58210"/>
    </ligand>
</feature>
<dbReference type="InterPro" id="IPR018517">
    <property type="entry name" value="tRNA_hU_synthase_CS"/>
</dbReference>
<evidence type="ECO:0000256" key="6">
    <source>
        <dbReference type="ARBA" id="ARBA00022694"/>
    </source>
</evidence>
<sequence length="318" mass="36135">MLGGDIFLAPLAGVSDVAFRILASEMGASLTFTEMVSVKGLYYDNDKTSIITYIDKREGPVGLQVFGSDENIMAEIIQNRFNKRDDIYQLDLNLGCPAPKIVKNHEGSYLMKDPKKVKSIVSAMVKNSKVPVSVKIRLGFDENNKNFLEVADSIVEAGAYMITLHARTREMFYSGKADWNAIKILKNHVPIKVVGNGDVCSVEDYVRMKEETGVDAVAIGRYALGNPFIFKQIKDYNLTKKYSSPSLEEVIDTIKRHYKLELEFKSERIAIREMRKNILWYLKGFKDSNKVKNIINTLTDINEIFDVLNEYKNNFNQN</sequence>
<dbReference type="InterPro" id="IPR001269">
    <property type="entry name" value="DUS_fam"/>
</dbReference>
<dbReference type="InterPro" id="IPR035587">
    <property type="entry name" value="DUS-like_FMN-bd"/>
</dbReference>
<name>A0A930E454_9FIRM</name>
<dbReference type="GO" id="GO:0000049">
    <property type="term" value="F:tRNA binding"/>
    <property type="evidence" value="ECO:0007669"/>
    <property type="project" value="UniProtKB-KW"/>
</dbReference>
<dbReference type="Pfam" id="PF01207">
    <property type="entry name" value="Dus"/>
    <property type="match status" value="1"/>
</dbReference>
<evidence type="ECO:0000256" key="14">
    <source>
        <dbReference type="PIRSR" id="PIRSR006621-2"/>
    </source>
</evidence>
<dbReference type="PANTHER" id="PTHR45846:SF1">
    <property type="entry name" value="TRNA-DIHYDROURIDINE(47) SYNTHASE [NAD(P)(+)]-LIKE"/>
    <property type="match status" value="1"/>
</dbReference>
<comment type="catalytic activity">
    <reaction evidence="10">
        <text>a 5,6-dihydrouridine in tRNA + NADP(+) = a uridine in tRNA + NADPH + H(+)</text>
        <dbReference type="Rhea" id="RHEA:23624"/>
        <dbReference type="Rhea" id="RHEA-COMP:13339"/>
        <dbReference type="Rhea" id="RHEA-COMP:13887"/>
        <dbReference type="ChEBI" id="CHEBI:15378"/>
        <dbReference type="ChEBI" id="CHEBI:57783"/>
        <dbReference type="ChEBI" id="CHEBI:58349"/>
        <dbReference type="ChEBI" id="CHEBI:65315"/>
        <dbReference type="ChEBI" id="CHEBI:74443"/>
    </reaction>
</comment>
<protein>
    <recommendedName>
        <fullName evidence="12">tRNA-dihydrouridine synthase</fullName>
        <ecNumber evidence="12">1.3.1.-</ecNumber>
    </recommendedName>
</protein>
<evidence type="ECO:0000256" key="9">
    <source>
        <dbReference type="ARBA" id="ARBA00023002"/>
    </source>
</evidence>
<evidence type="ECO:0000313" key="17">
    <source>
        <dbReference type="Proteomes" id="UP000758611"/>
    </source>
</evidence>
<dbReference type="NCBIfam" id="TIGR00737">
    <property type="entry name" value="nifR3_yhdG"/>
    <property type="match status" value="1"/>
</dbReference>
<reference evidence="16" key="1">
    <citation type="submission" date="2020-04" db="EMBL/GenBank/DDBJ databases">
        <title>Deep metagenomics examines the oral microbiome during advanced dental caries in children, revealing novel taxa and co-occurrences with host molecules.</title>
        <authorList>
            <person name="Baker J.L."/>
            <person name="Morton J.T."/>
            <person name="Dinis M."/>
            <person name="Alvarez R."/>
            <person name="Tran N.C."/>
            <person name="Knight R."/>
            <person name="Edlund A."/>
        </authorList>
    </citation>
    <scope>NUCLEOTIDE SEQUENCE</scope>
    <source>
        <strain evidence="16">JCVI_23_bin.11</strain>
    </source>
</reference>
<feature type="active site" description="Proton donor" evidence="13">
    <location>
        <position position="96"/>
    </location>
</feature>
<evidence type="ECO:0000259" key="15">
    <source>
        <dbReference type="Pfam" id="PF01207"/>
    </source>
</evidence>
<evidence type="ECO:0000256" key="12">
    <source>
        <dbReference type="PIRNR" id="PIRNR006621"/>
    </source>
</evidence>
<gene>
    <name evidence="16" type="primary">dusB</name>
    <name evidence="16" type="ORF">HXM94_06905</name>
</gene>
<evidence type="ECO:0000256" key="7">
    <source>
        <dbReference type="ARBA" id="ARBA00022857"/>
    </source>
</evidence>
<dbReference type="EC" id="1.3.1.-" evidence="12"/>
<evidence type="ECO:0000313" key="16">
    <source>
        <dbReference type="EMBL" id="MBF1307487.1"/>
    </source>
</evidence>
<evidence type="ECO:0000256" key="2">
    <source>
        <dbReference type="ARBA" id="ARBA00002790"/>
    </source>
</evidence>
<dbReference type="InterPro" id="IPR013785">
    <property type="entry name" value="Aldolase_TIM"/>
</dbReference>
<comment type="similarity">
    <text evidence="12">Belongs to the dus family.</text>
</comment>
<feature type="binding site" evidence="14">
    <location>
        <begin position="220"/>
        <end position="221"/>
    </location>
    <ligand>
        <name>FMN</name>
        <dbReference type="ChEBI" id="CHEBI:58210"/>
    </ligand>
</feature>
<evidence type="ECO:0000256" key="1">
    <source>
        <dbReference type="ARBA" id="ARBA00001917"/>
    </source>
</evidence>
<evidence type="ECO:0000256" key="10">
    <source>
        <dbReference type="ARBA" id="ARBA00048205"/>
    </source>
</evidence>
<dbReference type="Gene3D" id="1.10.1200.80">
    <property type="entry name" value="Putative flavin oxidoreducatase, domain 2"/>
    <property type="match status" value="1"/>
</dbReference>
<dbReference type="Proteomes" id="UP000758611">
    <property type="component" value="Unassembled WGS sequence"/>
</dbReference>
<keyword evidence="6 12" id="KW-0819">tRNA processing</keyword>
<feature type="domain" description="DUS-like FMN-binding" evidence="15">
    <location>
        <begin position="8"/>
        <end position="309"/>
    </location>
</feature>
<dbReference type="GO" id="GO:0017150">
    <property type="term" value="F:tRNA dihydrouridine synthase activity"/>
    <property type="evidence" value="ECO:0007669"/>
    <property type="project" value="InterPro"/>
</dbReference>
<evidence type="ECO:0000256" key="13">
    <source>
        <dbReference type="PIRSR" id="PIRSR006621-1"/>
    </source>
</evidence>
<comment type="caution">
    <text evidence="16">The sequence shown here is derived from an EMBL/GenBank/DDBJ whole genome shotgun (WGS) entry which is preliminary data.</text>
</comment>
<keyword evidence="5 12" id="KW-0288">FMN</keyword>
<keyword evidence="14" id="KW-0547">Nucleotide-binding</keyword>
<comment type="function">
    <text evidence="2 12">Catalyzes the synthesis of 5,6-dihydrouridine (D), a modified base found in the D-loop of most tRNAs, via the reduction of the C5-C6 double bond in target uridines.</text>
</comment>
<evidence type="ECO:0000256" key="8">
    <source>
        <dbReference type="ARBA" id="ARBA00022884"/>
    </source>
</evidence>
<evidence type="ECO:0000256" key="3">
    <source>
        <dbReference type="ARBA" id="ARBA00022555"/>
    </source>
</evidence>
<keyword evidence="4 12" id="KW-0285">Flavoprotein</keyword>
<keyword evidence="7" id="KW-0521">NADP</keyword>
<dbReference type="CDD" id="cd02801">
    <property type="entry name" value="DUS_like_FMN"/>
    <property type="match status" value="1"/>
</dbReference>